<sequence length="73" mass="8145">MSKFRGTVKKNDLEGGIWELHAEDGERYQLRGGNDALRTEGEVVEVEGTIDKQAFGIGMTGPYLDVSSWKKKD</sequence>
<dbReference type="KEGG" id="hoh:Hoch_0375"/>
<keyword evidence="2" id="KW-1185">Reference proteome</keyword>
<dbReference type="RefSeq" id="WP_012825643.1">
    <property type="nucleotide sequence ID" value="NC_013440.1"/>
</dbReference>
<dbReference type="eggNOG" id="ENOG5031DK0">
    <property type="taxonomic scope" value="Bacteria"/>
</dbReference>
<accession>D0LIY7</accession>
<gene>
    <name evidence="1" type="ordered locus">Hoch_0375</name>
</gene>
<dbReference type="Proteomes" id="UP000001880">
    <property type="component" value="Chromosome"/>
</dbReference>
<proteinExistence type="predicted"/>
<dbReference type="EMBL" id="CP001804">
    <property type="protein sequence ID" value="ACY13016.1"/>
    <property type="molecule type" value="Genomic_DNA"/>
</dbReference>
<evidence type="ECO:0000313" key="1">
    <source>
        <dbReference type="EMBL" id="ACY13016.1"/>
    </source>
</evidence>
<dbReference type="STRING" id="502025.Hoch_0375"/>
<reference evidence="1 2" key="1">
    <citation type="journal article" date="2010" name="Stand. Genomic Sci.">
        <title>Complete genome sequence of Haliangium ochraceum type strain (SMP-2).</title>
        <authorList>
            <consortium name="US DOE Joint Genome Institute (JGI-PGF)"/>
            <person name="Ivanova N."/>
            <person name="Daum C."/>
            <person name="Lang E."/>
            <person name="Abt B."/>
            <person name="Kopitz M."/>
            <person name="Saunders E."/>
            <person name="Lapidus A."/>
            <person name="Lucas S."/>
            <person name="Glavina Del Rio T."/>
            <person name="Nolan M."/>
            <person name="Tice H."/>
            <person name="Copeland A."/>
            <person name="Cheng J.F."/>
            <person name="Chen F."/>
            <person name="Bruce D."/>
            <person name="Goodwin L."/>
            <person name="Pitluck S."/>
            <person name="Mavromatis K."/>
            <person name="Pati A."/>
            <person name="Mikhailova N."/>
            <person name="Chen A."/>
            <person name="Palaniappan K."/>
            <person name="Land M."/>
            <person name="Hauser L."/>
            <person name="Chang Y.J."/>
            <person name="Jeffries C.D."/>
            <person name="Detter J.C."/>
            <person name="Brettin T."/>
            <person name="Rohde M."/>
            <person name="Goker M."/>
            <person name="Bristow J."/>
            <person name="Markowitz V."/>
            <person name="Eisen J.A."/>
            <person name="Hugenholtz P."/>
            <person name="Kyrpides N.C."/>
            <person name="Klenk H.P."/>
        </authorList>
    </citation>
    <scope>NUCLEOTIDE SEQUENCE [LARGE SCALE GENOMIC DNA]</scope>
    <source>
        <strain evidence="2">DSM 14365 / CIP 107738 / JCM 11303 / AJ 13395 / SMP-2</strain>
    </source>
</reference>
<evidence type="ECO:0000313" key="2">
    <source>
        <dbReference type="Proteomes" id="UP000001880"/>
    </source>
</evidence>
<dbReference type="HOGENOM" id="CLU_177665_1_0_7"/>
<organism evidence="1 2">
    <name type="scientific">Haliangium ochraceum (strain DSM 14365 / JCM 11303 / SMP-2)</name>
    <dbReference type="NCBI Taxonomy" id="502025"/>
    <lineage>
        <taxon>Bacteria</taxon>
        <taxon>Pseudomonadati</taxon>
        <taxon>Myxococcota</taxon>
        <taxon>Polyangia</taxon>
        <taxon>Haliangiales</taxon>
        <taxon>Kofleriaceae</taxon>
        <taxon>Haliangium</taxon>
    </lineage>
</organism>
<dbReference type="InterPro" id="IPR043856">
    <property type="entry name" value="DUF5818"/>
</dbReference>
<name>D0LIY7_HALO1</name>
<dbReference type="OrthoDB" id="5523056at2"/>
<protein>
    <recommendedName>
        <fullName evidence="3">DUF5666 domain-containing protein</fullName>
    </recommendedName>
</protein>
<dbReference type="Pfam" id="PF19135">
    <property type="entry name" value="DUF5818"/>
    <property type="match status" value="1"/>
</dbReference>
<evidence type="ECO:0008006" key="3">
    <source>
        <dbReference type="Google" id="ProtNLM"/>
    </source>
</evidence>
<dbReference type="AlphaFoldDB" id="D0LIY7"/>